<proteinExistence type="predicted"/>
<protein>
    <submittedName>
        <fullName evidence="1">Uncharacterized protein</fullName>
    </submittedName>
</protein>
<organism evidence="1 2">
    <name type="scientific">Streptomyces gulbargensis</name>
    <dbReference type="NCBI Taxonomy" id="364901"/>
    <lineage>
        <taxon>Bacteria</taxon>
        <taxon>Bacillati</taxon>
        <taxon>Actinomycetota</taxon>
        <taxon>Actinomycetes</taxon>
        <taxon>Kitasatosporales</taxon>
        <taxon>Streptomycetaceae</taxon>
        <taxon>Streptomyces</taxon>
    </lineage>
</organism>
<comment type="caution">
    <text evidence="1">The sequence shown here is derived from an EMBL/GenBank/DDBJ whole genome shotgun (WGS) entry which is preliminary data.</text>
</comment>
<dbReference type="EMBL" id="BAABAJ010000006">
    <property type="protein sequence ID" value="GAA3912925.1"/>
    <property type="molecule type" value="Genomic_DNA"/>
</dbReference>
<evidence type="ECO:0000313" key="2">
    <source>
        <dbReference type="Proteomes" id="UP001501000"/>
    </source>
</evidence>
<dbReference type="Proteomes" id="UP001501000">
    <property type="component" value="Unassembled WGS sequence"/>
</dbReference>
<name>A0ABP7M1G1_9ACTN</name>
<keyword evidence="2" id="KW-1185">Reference proteome</keyword>
<gene>
    <name evidence="1" type="ORF">GCM10022244_23650</name>
</gene>
<reference evidence="2" key="1">
    <citation type="journal article" date="2019" name="Int. J. Syst. Evol. Microbiol.">
        <title>The Global Catalogue of Microorganisms (GCM) 10K type strain sequencing project: providing services to taxonomists for standard genome sequencing and annotation.</title>
        <authorList>
            <consortium name="The Broad Institute Genomics Platform"/>
            <consortium name="The Broad Institute Genome Sequencing Center for Infectious Disease"/>
            <person name="Wu L."/>
            <person name="Ma J."/>
        </authorList>
    </citation>
    <scope>NUCLEOTIDE SEQUENCE [LARGE SCALE GENOMIC DNA]</scope>
    <source>
        <strain evidence="2">JCM 16956</strain>
    </source>
</reference>
<dbReference type="RefSeq" id="WP_345281484.1">
    <property type="nucleotide sequence ID" value="NZ_BAABAJ010000006.1"/>
</dbReference>
<sequence>MNVIVAGQRIVTRAELIEAALGFDADPVEALEFDSAAGQDALRDIVAVLEAEADTELDAEDLAYYRSLLGARVLAFPRRSALGFERGAA</sequence>
<evidence type="ECO:0000313" key="1">
    <source>
        <dbReference type="EMBL" id="GAA3912925.1"/>
    </source>
</evidence>
<accession>A0ABP7M1G1</accession>